<feature type="domain" description="DUF4301" evidence="1">
    <location>
        <begin position="4"/>
        <end position="497"/>
    </location>
</feature>
<dbReference type="EMBL" id="QGDO01000002">
    <property type="protein sequence ID" value="PWJ42940.1"/>
    <property type="molecule type" value="Genomic_DNA"/>
</dbReference>
<sequence length="506" mass="57901">MLLNKDLQQLTSKGLSQNQIRQQLLLFEKGFPHLQLQKAATIKNGILSLTEEEAEDFISTYENDFFGKVEKFVPASGAASRMFKQVFAWLDCRDHQDTIDRIITNLKKFAFYPQLKKVLDNKGLQLDELLETQDYAPIFTTLLEDMNYGNLPKGLLSFHNYEEEETRLAIEEQLLESVSYMLDKDDYIRIHFTIASQHILTFKDAIKKLRAKYAEELGKKLVLSYSVQQPGTDTIAVDEDNKPFRNHIGQITFRPGGHGALLSNLNKLNADLIFIKNIDNVQHQEWRKSVSNSKKTLAGVLVHYQNLIFETLQKIEQHQLTEEKLKDVEQKINQFYNLPTSYHSTSFEEKKKYLYKILNRPIRVCGMVKNEGQPGGGPFWVKHKDGSSSLQIVEMAQIDESNPTNKSLIAEATHFNPVDIVCSIKDHKGQKFNLEEFRNPETGFISIKSQKGKTLKALEHPGLWNGSMEGWNTIFVEVPKQTFSPVKCISDLLNEAHLPIGNPILS</sequence>
<organism evidence="2 3">
    <name type="scientific">Sediminitomix flava</name>
    <dbReference type="NCBI Taxonomy" id="379075"/>
    <lineage>
        <taxon>Bacteria</taxon>
        <taxon>Pseudomonadati</taxon>
        <taxon>Bacteroidota</taxon>
        <taxon>Cytophagia</taxon>
        <taxon>Cytophagales</taxon>
        <taxon>Flammeovirgaceae</taxon>
        <taxon>Sediminitomix</taxon>
    </lineage>
</organism>
<dbReference type="AlphaFoldDB" id="A0A315ZC93"/>
<reference evidence="2 3" key="1">
    <citation type="submission" date="2018-03" db="EMBL/GenBank/DDBJ databases">
        <title>Genomic Encyclopedia of Archaeal and Bacterial Type Strains, Phase II (KMG-II): from individual species to whole genera.</title>
        <authorList>
            <person name="Goeker M."/>
        </authorList>
    </citation>
    <scope>NUCLEOTIDE SEQUENCE [LARGE SCALE GENOMIC DNA]</scope>
    <source>
        <strain evidence="2 3">DSM 28229</strain>
    </source>
</reference>
<dbReference type="RefSeq" id="WP_109617061.1">
    <property type="nucleotide sequence ID" value="NZ_QGDO01000002.1"/>
</dbReference>
<keyword evidence="3" id="KW-1185">Reference proteome</keyword>
<dbReference type="Proteomes" id="UP000245535">
    <property type="component" value="Unassembled WGS sequence"/>
</dbReference>
<proteinExistence type="predicted"/>
<evidence type="ECO:0000259" key="1">
    <source>
        <dbReference type="Pfam" id="PF14134"/>
    </source>
</evidence>
<gene>
    <name evidence="2" type="ORF">BC781_102487</name>
</gene>
<dbReference type="OrthoDB" id="5572060at2"/>
<name>A0A315ZC93_SEDFL</name>
<dbReference type="Pfam" id="PF14134">
    <property type="entry name" value="DUF4301"/>
    <property type="match status" value="1"/>
</dbReference>
<dbReference type="InterPro" id="IPR025393">
    <property type="entry name" value="DUF4301"/>
</dbReference>
<protein>
    <submittedName>
        <fullName evidence="2">Uncharacterized protein DUF4301</fullName>
    </submittedName>
</protein>
<evidence type="ECO:0000313" key="2">
    <source>
        <dbReference type="EMBL" id="PWJ42940.1"/>
    </source>
</evidence>
<comment type="caution">
    <text evidence="2">The sequence shown here is derived from an EMBL/GenBank/DDBJ whole genome shotgun (WGS) entry which is preliminary data.</text>
</comment>
<accession>A0A315ZC93</accession>
<evidence type="ECO:0000313" key="3">
    <source>
        <dbReference type="Proteomes" id="UP000245535"/>
    </source>
</evidence>